<evidence type="ECO:0000256" key="7">
    <source>
        <dbReference type="ARBA" id="ARBA00022989"/>
    </source>
</evidence>
<feature type="region of interest" description="Disordered" evidence="11">
    <location>
        <begin position="1"/>
        <end position="20"/>
    </location>
</feature>
<feature type="transmembrane region" description="Helical" evidence="12">
    <location>
        <begin position="296"/>
        <end position="318"/>
    </location>
</feature>
<name>A0A328VI54_9CHLR</name>
<keyword evidence="7 12" id="KW-1133">Transmembrane helix</keyword>
<evidence type="ECO:0000313" key="13">
    <source>
        <dbReference type="EMBL" id="RAQ97638.1"/>
    </source>
</evidence>
<dbReference type="EMBL" id="MCIF01000002">
    <property type="protein sequence ID" value="RAQ97638.1"/>
    <property type="molecule type" value="Genomic_DNA"/>
</dbReference>
<dbReference type="InterPro" id="IPR001851">
    <property type="entry name" value="ABC_transp_permease"/>
</dbReference>
<comment type="caution">
    <text evidence="13">The sequence shown here is derived from an EMBL/GenBank/DDBJ whole genome shotgun (WGS) entry which is preliminary data.</text>
</comment>
<dbReference type="PANTHER" id="PTHR32196">
    <property type="entry name" value="ABC TRANSPORTER PERMEASE PROTEIN YPHD-RELATED-RELATED"/>
    <property type="match status" value="1"/>
</dbReference>
<feature type="transmembrane region" description="Helical" evidence="12">
    <location>
        <begin position="116"/>
        <end position="140"/>
    </location>
</feature>
<keyword evidence="5" id="KW-0762">Sugar transport</keyword>
<dbReference type="GO" id="GO:0022857">
    <property type="term" value="F:transmembrane transporter activity"/>
    <property type="evidence" value="ECO:0007669"/>
    <property type="project" value="InterPro"/>
</dbReference>
<feature type="transmembrane region" description="Helical" evidence="12">
    <location>
        <begin position="330"/>
        <end position="348"/>
    </location>
</feature>
<comment type="function">
    <text evidence="9">Part of the binding-protein-dependent transport system for D-xylose. Probably responsible for the translocation of the substrate across the membrane.</text>
</comment>
<feature type="transmembrane region" description="Helical" evidence="12">
    <location>
        <begin position="147"/>
        <end position="166"/>
    </location>
</feature>
<feature type="transmembrane region" description="Helical" evidence="12">
    <location>
        <begin position="250"/>
        <end position="268"/>
    </location>
</feature>
<feature type="transmembrane region" description="Helical" evidence="12">
    <location>
        <begin position="223"/>
        <end position="244"/>
    </location>
</feature>
<evidence type="ECO:0000256" key="9">
    <source>
        <dbReference type="ARBA" id="ARBA00035611"/>
    </source>
</evidence>
<keyword evidence="4" id="KW-0997">Cell inner membrane</keyword>
<feature type="transmembrane region" description="Helical" evidence="12">
    <location>
        <begin position="93"/>
        <end position="110"/>
    </location>
</feature>
<evidence type="ECO:0000256" key="5">
    <source>
        <dbReference type="ARBA" id="ARBA00022597"/>
    </source>
</evidence>
<gene>
    <name evidence="13" type="ORF">A4R35_19020</name>
</gene>
<comment type="subcellular location">
    <subcellularLocation>
        <location evidence="1">Cell membrane</location>
        <topology evidence="1">Multi-pass membrane protein</topology>
    </subcellularLocation>
</comment>
<evidence type="ECO:0000313" key="14">
    <source>
        <dbReference type="Proteomes" id="UP000248706"/>
    </source>
</evidence>
<protein>
    <recommendedName>
        <fullName evidence="10">Xylose transport system permease protein XylH</fullName>
    </recommendedName>
</protein>
<feature type="transmembrane region" description="Helical" evidence="12">
    <location>
        <begin position="68"/>
        <end position="88"/>
    </location>
</feature>
<keyword evidence="14" id="KW-1185">Reference proteome</keyword>
<evidence type="ECO:0000256" key="6">
    <source>
        <dbReference type="ARBA" id="ARBA00022692"/>
    </source>
</evidence>
<evidence type="ECO:0000256" key="8">
    <source>
        <dbReference type="ARBA" id="ARBA00023136"/>
    </source>
</evidence>
<evidence type="ECO:0000256" key="2">
    <source>
        <dbReference type="ARBA" id="ARBA00022448"/>
    </source>
</evidence>
<feature type="transmembrane region" description="Helical" evidence="12">
    <location>
        <begin position="189"/>
        <end position="211"/>
    </location>
</feature>
<dbReference type="GO" id="GO:0005886">
    <property type="term" value="C:plasma membrane"/>
    <property type="evidence" value="ECO:0007669"/>
    <property type="project" value="UniProtKB-SubCell"/>
</dbReference>
<evidence type="ECO:0000256" key="1">
    <source>
        <dbReference type="ARBA" id="ARBA00004651"/>
    </source>
</evidence>
<keyword evidence="6 12" id="KW-0812">Transmembrane</keyword>
<evidence type="ECO:0000256" key="10">
    <source>
        <dbReference type="ARBA" id="ARBA00035686"/>
    </source>
</evidence>
<dbReference type="Proteomes" id="UP000248706">
    <property type="component" value="Unassembled WGS sequence"/>
</dbReference>
<evidence type="ECO:0000256" key="11">
    <source>
        <dbReference type="SAM" id="MobiDB-lite"/>
    </source>
</evidence>
<evidence type="ECO:0000256" key="4">
    <source>
        <dbReference type="ARBA" id="ARBA00022519"/>
    </source>
</evidence>
<keyword evidence="2" id="KW-0813">Transport</keyword>
<sequence>MSEAVKQKQPAPTTSVEVPSRLPRPTVGQLLRTDLGFVPVLLTLLVIAAYFALTTGGLFLTPRNLSNLVLQITQIGVLALGSTLVLLLGEIDLSVAAVSTLCSVVMGVLTERHGVSAGWAILAALVTGALTGLINGLLVAFIRIPSFIVTLAASIGYSGLLLYLLAGQSTLIIHDTFIVSLANNYLPDALGIGLPTLALLLYIGFVVFNYMRRKRTGLRTQPLPRLLLQIVIVTVIVEGAVALFESYLGVPQSVIFLTGLILLCWLLLTKTPFGRYVYAVGGNAEAARRAGINVPLIRVAVFTMCSTLAAIGGVLAASRGLAVASQIDPTLLLDSIAAAVIGGVSLFGGKGSVWTLILGALIIGSLENGLDLKSQGTDVKEMVEGVVLVIAVAADALIRRAQARRGR</sequence>
<keyword evidence="3" id="KW-1003">Cell membrane</keyword>
<accession>A0A328VI54</accession>
<dbReference type="OrthoDB" id="9813906at2"/>
<proteinExistence type="predicted"/>
<reference evidence="13 14" key="1">
    <citation type="submission" date="2016-08" db="EMBL/GenBank/DDBJ databases">
        <title>Analysis of Carbohydrate Active Enzymes in Thermogemmatispora T81 Reveals Carbohydrate Degradation Ability.</title>
        <authorList>
            <person name="Tomazini A."/>
            <person name="Lal S."/>
            <person name="Stott M."/>
            <person name="Henrissat B."/>
            <person name="Polikarpov I."/>
            <person name="Sparling R."/>
            <person name="Levin D.B."/>
        </authorList>
    </citation>
    <scope>NUCLEOTIDE SEQUENCE [LARGE SCALE GENOMIC DNA]</scope>
    <source>
        <strain evidence="13 14">T81</strain>
    </source>
</reference>
<dbReference type="Pfam" id="PF02653">
    <property type="entry name" value="BPD_transp_2"/>
    <property type="match status" value="1"/>
</dbReference>
<dbReference type="RefSeq" id="WP_112432177.1">
    <property type="nucleotide sequence ID" value="NZ_MCIF01000002.1"/>
</dbReference>
<dbReference type="CDD" id="cd06579">
    <property type="entry name" value="TM_PBP1_transp_AraH_like"/>
    <property type="match status" value="1"/>
</dbReference>
<dbReference type="PANTHER" id="PTHR32196:SF32">
    <property type="entry name" value="XYLOSE TRANSPORT SYSTEM PERMEASE PROTEIN XYLH"/>
    <property type="match status" value="1"/>
</dbReference>
<feature type="transmembrane region" description="Helical" evidence="12">
    <location>
        <begin position="35"/>
        <end position="53"/>
    </location>
</feature>
<dbReference type="AlphaFoldDB" id="A0A328VI54"/>
<evidence type="ECO:0000256" key="12">
    <source>
        <dbReference type="SAM" id="Phobius"/>
    </source>
</evidence>
<keyword evidence="8 12" id="KW-0472">Membrane</keyword>
<organism evidence="13 14">
    <name type="scientific">Thermogemmatispora tikiterensis</name>
    <dbReference type="NCBI Taxonomy" id="1825093"/>
    <lineage>
        <taxon>Bacteria</taxon>
        <taxon>Bacillati</taxon>
        <taxon>Chloroflexota</taxon>
        <taxon>Ktedonobacteria</taxon>
        <taxon>Thermogemmatisporales</taxon>
        <taxon>Thermogemmatisporaceae</taxon>
        <taxon>Thermogemmatispora</taxon>
    </lineage>
</organism>
<evidence type="ECO:0000256" key="3">
    <source>
        <dbReference type="ARBA" id="ARBA00022475"/>
    </source>
</evidence>